<keyword evidence="7 11" id="KW-0653">Protein transport</keyword>
<dbReference type="OrthoDB" id="310217at2759"/>
<sequence length="300" mass="34300">MEAYGDSDELYTIRQKFFSGQFKLVAETSLKSFSGSVAARAEEYILRSRISLGDVSGVLNYIQAEEQNGRALPAGLEAIRLYALYVRNPSKNDIHLKFEEFISRHTNDETTLVLGSIYLVKQYGNYEDALTLLSKGENSLECISVIVQIQLLRNRLDLAIKELKNSRQISQDSIIYNLSESWANSVSGSDDKLQSSFYFWEEISQSNTSVKSLVSLLIINLQMKHFPESKEIIDQIELLNGDDLNFLANEITYYVINGDNKKVEELIQRLNQLSKGQHPYIIDYKEKDAMFDEIVQKYSI</sequence>
<dbReference type="PANTHER" id="PTHR10805:SF0">
    <property type="entry name" value="COATOMER SUBUNIT EPSILON"/>
    <property type="match status" value="1"/>
</dbReference>
<name>A0A1D2VCK7_9ASCO</name>
<evidence type="ECO:0000256" key="7">
    <source>
        <dbReference type="ARBA" id="ARBA00022927"/>
    </source>
</evidence>
<keyword evidence="8 11" id="KW-0333">Golgi apparatus</keyword>
<evidence type="ECO:0000256" key="4">
    <source>
        <dbReference type="ARBA" id="ARBA00022448"/>
    </source>
</evidence>
<evidence type="ECO:0000256" key="11">
    <source>
        <dbReference type="PIRNR" id="PIRNR016478"/>
    </source>
</evidence>
<dbReference type="InterPro" id="IPR006822">
    <property type="entry name" value="Coatomer_esu"/>
</dbReference>
<dbReference type="GeneID" id="30968336"/>
<dbReference type="GO" id="GO:0006888">
    <property type="term" value="P:endoplasmic reticulum to Golgi vesicle-mediated transport"/>
    <property type="evidence" value="ECO:0007669"/>
    <property type="project" value="TreeGrafter"/>
</dbReference>
<evidence type="ECO:0000256" key="8">
    <source>
        <dbReference type="ARBA" id="ARBA00023034"/>
    </source>
</evidence>
<dbReference type="GO" id="GO:0015031">
    <property type="term" value="P:protein transport"/>
    <property type="evidence" value="ECO:0007669"/>
    <property type="project" value="UniProtKB-UniRule"/>
</dbReference>
<evidence type="ECO:0000313" key="13">
    <source>
        <dbReference type="Proteomes" id="UP000095038"/>
    </source>
</evidence>
<evidence type="ECO:0000256" key="1">
    <source>
        <dbReference type="ARBA" id="ARBA00004255"/>
    </source>
</evidence>
<dbReference type="GO" id="GO:0005198">
    <property type="term" value="F:structural molecule activity"/>
    <property type="evidence" value="ECO:0007669"/>
    <property type="project" value="UniProtKB-UniRule"/>
</dbReference>
<dbReference type="InParanoid" id="A0A1D2VCK7"/>
<dbReference type="Pfam" id="PF04733">
    <property type="entry name" value="Coatomer_E"/>
    <property type="match status" value="1"/>
</dbReference>
<keyword evidence="5 11" id="KW-0963">Cytoplasm</keyword>
<evidence type="ECO:0000256" key="10">
    <source>
        <dbReference type="ARBA" id="ARBA00023329"/>
    </source>
</evidence>
<evidence type="ECO:0000256" key="3">
    <source>
        <dbReference type="ARBA" id="ARBA00008827"/>
    </source>
</evidence>
<dbReference type="AlphaFoldDB" id="A0A1D2VCK7"/>
<keyword evidence="9 11" id="KW-0472">Membrane</keyword>
<dbReference type="PIRSF" id="PIRSF016478">
    <property type="entry name" value="Coatomer_esu"/>
    <property type="match status" value="1"/>
</dbReference>
<dbReference type="PANTHER" id="PTHR10805">
    <property type="entry name" value="COATOMER SUBUNIT EPSILON"/>
    <property type="match status" value="1"/>
</dbReference>
<reference evidence="13" key="1">
    <citation type="submission" date="2016-05" db="EMBL/GenBank/DDBJ databases">
        <title>Comparative genomics of biotechnologically important yeasts.</title>
        <authorList>
            <consortium name="DOE Joint Genome Institute"/>
            <person name="Riley R."/>
            <person name="Haridas S."/>
            <person name="Wolfe K.H."/>
            <person name="Lopes M.R."/>
            <person name="Hittinger C.T."/>
            <person name="Goker M."/>
            <person name="Salamov A."/>
            <person name="Wisecaver J."/>
            <person name="Long T.M."/>
            <person name="Aerts A.L."/>
            <person name="Barry K."/>
            <person name="Choi C."/>
            <person name="Clum A."/>
            <person name="Coughlan A.Y."/>
            <person name="Deshpande S."/>
            <person name="Douglass A.P."/>
            <person name="Hanson S.J."/>
            <person name="Klenk H.-P."/>
            <person name="Labutti K."/>
            <person name="Lapidus A."/>
            <person name="Lindquist E."/>
            <person name="Lipzen A."/>
            <person name="Meier-Kolthoff J.P."/>
            <person name="Ohm R.A."/>
            <person name="Otillar R.P."/>
            <person name="Pangilinan J."/>
            <person name="Peng Y."/>
            <person name="Rokas A."/>
            <person name="Rosa C.A."/>
            <person name="Scheuner C."/>
            <person name="Sibirny A.A."/>
            <person name="Slot J.C."/>
            <person name="Stielow J.B."/>
            <person name="Sun H."/>
            <person name="Kurtzman C.P."/>
            <person name="Blackwell M."/>
            <person name="Grigoriev I.V."/>
            <person name="Jeffries T.W."/>
        </authorList>
    </citation>
    <scope>NUCLEOTIDE SEQUENCE [LARGE SCALE GENOMIC DNA]</scope>
    <source>
        <strain evidence="13">DSM 1968</strain>
    </source>
</reference>
<dbReference type="EMBL" id="KV454487">
    <property type="protein sequence ID" value="ODV59223.1"/>
    <property type="molecule type" value="Genomic_DNA"/>
</dbReference>
<proteinExistence type="inferred from homology"/>
<gene>
    <name evidence="12" type="ORF">ASCRUDRAFT_82222</name>
</gene>
<dbReference type="InterPro" id="IPR011990">
    <property type="entry name" value="TPR-like_helical_dom_sf"/>
</dbReference>
<dbReference type="RefSeq" id="XP_020045530.1">
    <property type="nucleotide sequence ID" value="XM_020194700.1"/>
</dbReference>
<evidence type="ECO:0000256" key="9">
    <source>
        <dbReference type="ARBA" id="ARBA00023136"/>
    </source>
</evidence>
<keyword evidence="10 11" id="KW-0968">Cytoplasmic vesicle</keyword>
<dbReference type="FunCoup" id="A0A1D2VCK7">
    <property type="interactions" value="236"/>
</dbReference>
<evidence type="ECO:0000256" key="6">
    <source>
        <dbReference type="ARBA" id="ARBA00022892"/>
    </source>
</evidence>
<keyword evidence="4 11" id="KW-0813">Transport</keyword>
<comment type="similarity">
    <text evidence="3 11">Belongs to the COPE family.</text>
</comment>
<organism evidence="12 13">
    <name type="scientific">Ascoidea rubescens DSM 1968</name>
    <dbReference type="NCBI Taxonomy" id="1344418"/>
    <lineage>
        <taxon>Eukaryota</taxon>
        <taxon>Fungi</taxon>
        <taxon>Dikarya</taxon>
        <taxon>Ascomycota</taxon>
        <taxon>Saccharomycotina</taxon>
        <taxon>Saccharomycetes</taxon>
        <taxon>Ascoideaceae</taxon>
        <taxon>Ascoidea</taxon>
    </lineage>
</organism>
<evidence type="ECO:0000256" key="5">
    <source>
        <dbReference type="ARBA" id="ARBA00022490"/>
    </source>
</evidence>
<evidence type="ECO:0000313" key="12">
    <source>
        <dbReference type="EMBL" id="ODV59223.1"/>
    </source>
</evidence>
<keyword evidence="13" id="KW-1185">Reference proteome</keyword>
<dbReference type="GO" id="GO:0030126">
    <property type="term" value="C:COPI vesicle coat"/>
    <property type="evidence" value="ECO:0007669"/>
    <property type="project" value="TreeGrafter"/>
</dbReference>
<dbReference type="STRING" id="1344418.A0A1D2VCK7"/>
<accession>A0A1D2VCK7</accession>
<evidence type="ECO:0000256" key="2">
    <source>
        <dbReference type="ARBA" id="ARBA00004347"/>
    </source>
</evidence>
<protein>
    <recommendedName>
        <fullName evidence="11">Coatomer subunit epsilon</fullName>
    </recommendedName>
</protein>
<dbReference type="GO" id="GO:0006891">
    <property type="term" value="P:intra-Golgi vesicle-mediated transport"/>
    <property type="evidence" value="ECO:0007669"/>
    <property type="project" value="TreeGrafter"/>
</dbReference>
<comment type="function">
    <text evidence="11">The coatomer is a cytosolic protein complex that binds to dilysine motifs and reversibly associates with Golgi non-clathrin-coated vesicles, which further mediate biosynthetic protein transport from the ER, via the Golgi up to the trans Golgi network. The coatomer complex is required for budding from Golgi membranes, and is essential for the retrograde Golgi-to-ER transport of dilysine-tagged proteins.</text>
</comment>
<comment type="subcellular location">
    <subcellularLocation>
        <location evidence="2">Cytoplasmic vesicle</location>
        <location evidence="2">COPI-coated vesicle membrane</location>
        <topology evidence="2">Peripheral membrane protein</topology>
        <orientation evidence="2">Cytoplasmic side</orientation>
    </subcellularLocation>
    <subcellularLocation>
        <location evidence="1">Golgi apparatus membrane</location>
        <topology evidence="1">Peripheral membrane protein</topology>
        <orientation evidence="1">Cytoplasmic side</orientation>
    </subcellularLocation>
</comment>
<keyword evidence="6 11" id="KW-0931">ER-Golgi transport</keyword>
<dbReference type="Gene3D" id="1.25.40.10">
    <property type="entry name" value="Tetratricopeptide repeat domain"/>
    <property type="match status" value="1"/>
</dbReference>
<dbReference type="GO" id="GO:0000139">
    <property type="term" value="C:Golgi membrane"/>
    <property type="evidence" value="ECO:0007669"/>
    <property type="project" value="UniProtKB-SubCell"/>
</dbReference>
<dbReference type="Proteomes" id="UP000095038">
    <property type="component" value="Unassembled WGS sequence"/>
</dbReference>
<dbReference type="GO" id="GO:0006890">
    <property type="term" value="P:retrograde vesicle-mediated transport, Golgi to endoplasmic reticulum"/>
    <property type="evidence" value="ECO:0007669"/>
    <property type="project" value="UniProtKB-UniRule"/>
</dbReference>